<dbReference type="GeneID" id="104701182"/>
<dbReference type="Proteomes" id="UP000694864">
    <property type="component" value="Chromosome 7"/>
</dbReference>
<dbReference type="PANTHER" id="PTHR36326">
    <property type="entry name" value="PROTEIN POLLENLESS 3-LIKE 2"/>
    <property type="match status" value="1"/>
</dbReference>
<keyword evidence="4" id="KW-0175">Coiled coil</keyword>
<reference evidence="9" key="2">
    <citation type="journal article" date="2014" name="Nat. Commun.">
        <title>The emerging biofuel crop Camelina sativa retains a highly undifferentiated hexaploid genome structure.</title>
        <authorList>
            <person name="Kagale S."/>
            <person name="Koh C."/>
            <person name="Nixon J."/>
            <person name="Bollina V."/>
            <person name="Clarke W.E."/>
            <person name="Tuteja R."/>
            <person name="Spillane C."/>
            <person name="Robinson S.J."/>
            <person name="Links M.G."/>
            <person name="Clarke C."/>
            <person name="Higgins E.E."/>
            <person name="Huebert T."/>
            <person name="Sharpe A.G."/>
            <person name="Parkin I.A."/>
        </authorList>
    </citation>
    <scope>NUCLEOTIDE SEQUENCE [LARGE SCALE GENOMIC DNA]</scope>
    <source>
        <strain evidence="9">r\DH55</strain>
    </source>
</reference>
<feature type="compositionally biased region" description="Basic and acidic residues" evidence="8">
    <location>
        <begin position="173"/>
        <end position="184"/>
    </location>
</feature>
<evidence type="ECO:0000313" key="9">
    <source>
        <dbReference type="Proteomes" id="UP000694864"/>
    </source>
</evidence>
<dbReference type="RefSeq" id="XP_010415133.1">
    <property type="nucleotide sequence ID" value="XM_010416831.2"/>
</dbReference>
<dbReference type="Pfam" id="PF13181">
    <property type="entry name" value="TPR_8"/>
    <property type="match status" value="1"/>
</dbReference>
<sequence>MDNLLLDLYKKSGRIQEEAELLEHKLKTLEQQDTHNGGRIIAVKRSYRKQNNKTIEQEKAQILGNLAWVHLPLHNYAIAEQYYRNALSLEPDNNKLCNLAVCLIRIDRILEAKSLLEDVRQSLGNQWSNESFWKSFERDTDMLAEREGATVADNPEELLRSSSADNISSGKVNEPKEMDRWINH</sequence>
<protein>
    <submittedName>
        <fullName evidence="10 11">Protein POLLENLESS 3-LIKE 1</fullName>
    </submittedName>
</protein>
<accession>A0ABM0SRL8</accession>
<reference evidence="10 11" key="3">
    <citation type="submission" date="2025-05" db="UniProtKB">
        <authorList>
            <consortium name="RefSeq"/>
        </authorList>
    </citation>
    <scope>IDENTIFICATION</scope>
    <source>
        <tissue evidence="10 11">Leaf</tissue>
    </source>
</reference>
<feature type="repeat" description="TPR" evidence="7">
    <location>
        <begin position="60"/>
        <end position="93"/>
    </location>
</feature>
<dbReference type="Gene3D" id="1.25.40.10">
    <property type="entry name" value="Tetratricopeptide repeat domain"/>
    <property type="match status" value="1"/>
</dbReference>
<name>A0ABM0SRL8_CAMSA</name>
<keyword evidence="2" id="KW-0677">Repeat</keyword>
<dbReference type="PANTHER" id="PTHR36326:SF4">
    <property type="entry name" value="PROTEIN POLLENLESS 3-LIKE 1"/>
    <property type="match status" value="1"/>
</dbReference>
<dbReference type="PROSITE" id="PS50005">
    <property type="entry name" value="TPR"/>
    <property type="match status" value="1"/>
</dbReference>
<evidence type="ECO:0000256" key="7">
    <source>
        <dbReference type="PROSITE-ProRule" id="PRU00339"/>
    </source>
</evidence>
<evidence type="ECO:0000256" key="5">
    <source>
        <dbReference type="ARBA" id="ARBA00023242"/>
    </source>
</evidence>
<keyword evidence="5" id="KW-0539">Nucleus</keyword>
<evidence type="ECO:0000256" key="3">
    <source>
        <dbReference type="ARBA" id="ARBA00022803"/>
    </source>
</evidence>
<evidence type="ECO:0000313" key="12">
    <source>
        <dbReference type="RefSeq" id="XP_019083193.1"/>
    </source>
</evidence>
<evidence type="ECO:0000256" key="8">
    <source>
        <dbReference type="SAM" id="MobiDB-lite"/>
    </source>
</evidence>
<gene>
    <name evidence="10 11 12" type="primary">LOC104701182</name>
</gene>
<evidence type="ECO:0000256" key="1">
    <source>
        <dbReference type="ARBA" id="ARBA00004123"/>
    </source>
</evidence>
<evidence type="ECO:0000256" key="2">
    <source>
        <dbReference type="ARBA" id="ARBA00022737"/>
    </source>
</evidence>
<dbReference type="InterPro" id="IPR011990">
    <property type="entry name" value="TPR-like_helical_dom_sf"/>
</dbReference>
<organism evidence="9 10">
    <name type="scientific">Camelina sativa</name>
    <name type="common">False flax</name>
    <name type="synonym">Myagrum sativum</name>
    <dbReference type="NCBI Taxonomy" id="90675"/>
    <lineage>
        <taxon>Eukaryota</taxon>
        <taxon>Viridiplantae</taxon>
        <taxon>Streptophyta</taxon>
        <taxon>Embryophyta</taxon>
        <taxon>Tracheophyta</taxon>
        <taxon>Spermatophyta</taxon>
        <taxon>Magnoliopsida</taxon>
        <taxon>eudicotyledons</taxon>
        <taxon>Gunneridae</taxon>
        <taxon>Pentapetalae</taxon>
        <taxon>rosids</taxon>
        <taxon>malvids</taxon>
        <taxon>Brassicales</taxon>
        <taxon>Brassicaceae</taxon>
        <taxon>Camelineae</taxon>
        <taxon>Camelina</taxon>
    </lineage>
</organism>
<dbReference type="InterPro" id="IPR019734">
    <property type="entry name" value="TPR_rpt"/>
</dbReference>
<evidence type="ECO:0000256" key="6">
    <source>
        <dbReference type="ARBA" id="ARBA00025750"/>
    </source>
</evidence>
<dbReference type="SMART" id="SM00028">
    <property type="entry name" value="TPR"/>
    <property type="match status" value="1"/>
</dbReference>
<proteinExistence type="inferred from homology"/>
<evidence type="ECO:0000256" key="4">
    <source>
        <dbReference type="ARBA" id="ARBA00023054"/>
    </source>
</evidence>
<evidence type="ECO:0000313" key="11">
    <source>
        <dbReference type="RefSeq" id="XP_010415134.1"/>
    </source>
</evidence>
<keyword evidence="9" id="KW-1185">Reference proteome</keyword>
<feature type="region of interest" description="Disordered" evidence="8">
    <location>
        <begin position="154"/>
        <end position="184"/>
    </location>
</feature>
<dbReference type="RefSeq" id="XP_019083193.1">
    <property type="nucleotide sequence ID" value="XM_019227648.1"/>
</dbReference>
<reference evidence="9" key="1">
    <citation type="journal article" date="1997" name="Nucleic Acids Res.">
        <title>tRNAscan-SE: a program for improved detection of transfer RNA genes in genomic sequence.</title>
        <authorList>
            <person name="Lowe T.M."/>
            <person name="Eddy S.R."/>
        </authorList>
    </citation>
    <scope>NUCLEOTIDE SEQUENCE [LARGE SCALE GENOMIC DNA]</scope>
    <source>
        <strain evidence="9">r\DH55</strain>
    </source>
</reference>
<comment type="subcellular location">
    <subcellularLocation>
        <location evidence="1">Nucleus</location>
    </subcellularLocation>
</comment>
<keyword evidence="3 7" id="KW-0802">TPR repeat</keyword>
<feature type="compositionally biased region" description="Polar residues" evidence="8">
    <location>
        <begin position="160"/>
        <end position="171"/>
    </location>
</feature>
<comment type="similarity">
    <text evidence="6">Belongs to the MS5 protein family.</text>
</comment>
<dbReference type="InterPro" id="IPR044961">
    <property type="entry name" value="MS5/SDI1"/>
</dbReference>
<dbReference type="SUPFAM" id="SSF48452">
    <property type="entry name" value="TPR-like"/>
    <property type="match status" value="1"/>
</dbReference>
<dbReference type="RefSeq" id="XP_010415134.1">
    <property type="nucleotide sequence ID" value="XM_010416832.2"/>
</dbReference>
<evidence type="ECO:0000313" key="10">
    <source>
        <dbReference type="RefSeq" id="XP_010415133.1"/>
    </source>
</evidence>